<gene>
    <name evidence="1" type="ORF">CJOHNSTONI_LOCUS4488</name>
</gene>
<evidence type="ECO:0000313" key="2">
    <source>
        <dbReference type="Proteomes" id="UP000746747"/>
    </source>
</evidence>
<keyword evidence="2" id="KW-1185">Reference proteome</keyword>
<protein>
    <submittedName>
        <fullName evidence="1">Uncharacterized protein</fullName>
    </submittedName>
</protein>
<reference evidence="1" key="1">
    <citation type="submission" date="2021-09" db="EMBL/GenBank/DDBJ databases">
        <authorList>
            <consortium name="Pathogen Informatics"/>
        </authorList>
    </citation>
    <scope>NUCLEOTIDE SEQUENCE</scope>
</reference>
<comment type="caution">
    <text evidence="1">The sequence shown here is derived from an EMBL/GenBank/DDBJ whole genome shotgun (WGS) entry which is preliminary data.</text>
</comment>
<sequence>MSRPLCPIVTWYAKFMRTNHRHSVISNDWKREGYPGQWATGATYKIPSPISSLFSKQISNPQDHMELHHELYFKLFLFNCLQ</sequence>
<dbReference type="AlphaFoldDB" id="A0A8J2PT11"/>
<dbReference type="Proteomes" id="UP000746747">
    <property type="component" value="Unassembled WGS sequence"/>
</dbReference>
<accession>A0A8J2PT11</accession>
<dbReference type="EMBL" id="CAKAEH010001303">
    <property type="protein sequence ID" value="CAG9534344.1"/>
    <property type="molecule type" value="Genomic_DNA"/>
</dbReference>
<name>A0A8J2PT11_9BILA</name>
<evidence type="ECO:0000313" key="1">
    <source>
        <dbReference type="EMBL" id="CAG9534344.1"/>
    </source>
</evidence>
<organism evidence="1 2">
    <name type="scientific">Cercopithifilaria johnstoni</name>
    <dbReference type="NCBI Taxonomy" id="2874296"/>
    <lineage>
        <taxon>Eukaryota</taxon>
        <taxon>Metazoa</taxon>
        <taxon>Ecdysozoa</taxon>
        <taxon>Nematoda</taxon>
        <taxon>Chromadorea</taxon>
        <taxon>Rhabditida</taxon>
        <taxon>Spirurina</taxon>
        <taxon>Spiruromorpha</taxon>
        <taxon>Filarioidea</taxon>
        <taxon>Onchocercidae</taxon>
        <taxon>Cercopithifilaria</taxon>
    </lineage>
</organism>
<proteinExistence type="predicted"/>